<dbReference type="RefSeq" id="WP_007485431.1">
    <property type="nucleotide sequence ID" value="NZ_JGDB01000017.1"/>
</dbReference>
<dbReference type="SUPFAM" id="SSF53271">
    <property type="entry name" value="PRTase-like"/>
    <property type="match status" value="1"/>
</dbReference>
<dbReference type="EMBL" id="JGDB01000017">
    <property type="protein sequence ID" value="EXY92357.1"/>
    <property type="molecule type" value="Genomic_DNA"/>
</dbReference>
<dbReference type="AlphaFoldDB" id="A0A015UC00"/>
<name>A0A015UC00_BACFG</name>
<gene>
    <name evidence="1" type="ORF">M125_0945</name>
</gene>
<sequence>MIENLTISVSFSEVEEAHISNYFRLSEMSGEFLIIQRSDNTFYFLCTNNCDIVSICQSFDWYIVSKDTFNDHLIIGIGLSDKESINGELYRVQDETTLTLWRDILHFTFESDFVRRFFPYNTHFKGKMRIDGALCFYIHDYYPTRCKDISVSDRKTSNLVFRFKEGRQAALVAKIFSLCIARMPFFKEKAANAVLIPIPAATRERNITRFARFCSLLSRRLKVVDGFRATWIKEDREQMKGTHGQDKLSNLIFHPDYFKGRDVFLIDDIISSGENFTQMKRKLIQLGAKSVTGLFLGKTIKSENQK</sequence>
<dbReference type="InterPro" id="IPR029057">
    <property type="entry name" value="PRTase-like"/>
</dbReference>
<proteinExistence type="predicted"/>
<dbReference type="InterPro" id="IPR000836">
    <property type="entry name" value="PRTase_dom"/>
</dbReference>
<protein>
    <submittedName>
        <fullName evidence="1">Putative ribose phosphate pyrophosphokinase</fullName>
    </submittedName>
</protein>
<organism evidence="1 2">
    <name type="scientific">Bacteroides fragilis str. 3998T(B)3</name>
    <dbReference type="NCBI Taxonomy" id="1339316"/>
    <lineage>
        <taxon>Bacteria</taxon>
        <taxon>Pseudomonadati</taxon>
        <taxon>Bacteroidota</taxon>
        <taxon>Bacteroidia</taxon>
        <taxon>Bacteroidales</taxon>
        <taxon>Bacteroidaceae</taxon>
        <taxon>Bacteroides</taxon>
    </lineage>
</organism>
<dbReference type="GO" id="GO:0016301">
    <property type="term" value="F:kinase activity"/>
    <property type="evidence" value="ECO:0007669"/>
    <property type="project" value="UniProtKB-KW"/>
</dbReference>
<evidence type="ECO:0000313" key="2">
    <source>
        <dbReference type="Proteomes" id="UP000020773"/>
    </source>
</evidence>
<keyword evidence="1" id="KW-0808">Transferase</keyword>
<dbReference type="GeneID" id="26161860"/>
<reference evidence="1 2" key="1">
    <citation type="submission" date="2014-02" db="EMBL/GenBank/DDBJ databases">
        <authorList>
            <person name="Sears C."/>
            <person name="Carroll K."/>
            <person name="Sack B.R."/>
            <person name="Qadri F."/>
            <person name="Myers L.L."/>
            <person name="Chung G.-T."/>
            <person name="Escheverria P."/>
            <person name="Fraser C.M."/>
            <person name="Sadzewicz L."/>
            <person name="Shefchek K.A."/>
            <person name="Tallon L."/>
            <person name="Das S.P."/>
            <person name="Daugherty S."/>
            <person name="Mongodin E.F."/>
        </authorList>
    </citation>
    <scope>NUCLEOTIDE SEQUENCE [LARGE SCALE GENOMIC DNA]</scope>
    <source>
        <strain evidence="2">3998T(B)3</strain>
    </source>
</reference>
<dbReference type="PATRIC" id="fig|1339316.3.peg.921"/>
<dbReference type="Proteomes" id="UP000020773">
    <property type="component" value="Unassembled WGS sequence"/>
</dbReference>
<evidence type="ECO:0000313" key="1">
    <source>
        <dbReference type="EMBL" id="EXY92357.1"/>
    </source>
</evidence>
<accession>A0A015UC00</accession>
<dbReference type="Gene3D" id="3.40.50.2020">
    <property type="match status" value="1"/>
</dbReference>
<comment type="caution">
    <text evidence="1">The sequence shown here is derived from an EMBL/GenBank/DDBJ whole genome shotgun (WGS) entry which is preliminary data.</text>
</comment>
<keyword evidence="1" id="KW-0418">Kinase</keyword>
<dbReference type="CDD" id="cd06223">
    <property type="entry name" value="PRTases_typeI"/>
    <property type="match status" value="1"/>
</dbReference>